<organism evidence="1 2">
    <name type="scientific">Methanosalsum zhilinae (strain DSM 4017 / NBRC 107636 / OCM 62 / WeN5)</name>
    <name type="common">Methanohalophilus zhilinae</name>
    <dbReference type="NCBI Taxonomy" id="679901"/>
    <lineage>
        <taxon>Archaea</taxon>
        <taxon>Methanobacteriati</taxon>
        <taxon>Methanobacteriota</taxon>
        <taxon>Stenosarchaea group</taxon>
        <taxon>Methanomicrobia</taxon>
        <taxon>Methanosarcinales</taxon>
        <taxon>Methanosarcinaceae</taxon>
        <taxon>Methanosalsum</taxon>
    </lineage>
</organism>
<dbReference type="Gene3D" id="2.40.10.230">
    <property type="entry name" value="Probable tRNA pseudouridine synthase domain"/>
    <property type="match status" value="1"/>
</dbReference>
<dbReference type="InterPro" id="IPR007504">
    <property type="entry name" value="H/ACA_rnp_Gar1/Naf1"/>
</dbReference>
<dbReference type="Proteomes" id="UP000006622">
    <property type="component" value="Chromosome"/>
</dbReference>
<dbReference type="GeneID" id="10822791"/>
<dbReference type="InterPro" id="IPR038664">
    <property type="entry name" value="Gar1/Naf1_Cbf5-bd_sf"/>
</dbReference>
<dbReference type="InterPro" id="IPR009000">
    <property type="entry name" value="Transl_B-barrel_sf"/>
</dbReference>
<dbReference type="OrthoDB" id="60264at2157"/>
<protein>
    <submittedName>
        <fullName evidence="1">H/ACA RNA-protein complex component Gar1</fullName>
    </submittedName>
</protein>
<dbReference type="SUPFAM" id="SSF50447">
    <property type="entry name" value="Translation proteins"/>
    <property type="match status" value="1"/>
</dbReference>
<evidence type="ECO:0000313" key="1">
    <source>
        <dbReference type="EMBL" id="AEH61014.1"/>
    </source>
</evidence>
<dbReference type="GO" id="GO:0001522">
    <property type="term" value="P:pseudouridine synthesis"/>
    <property type="evidence" value="ECO:0007669"/>
    <property type="project" value="InterPro"/>
</dbReference>
<dbReference type="KEGG" id="mzh:Mzhil_1158"/>
<accession>F7XMB6</accession>
<dbReference type="Pfam" id="PF04410">
    <property type="entry name" value="Gar1"/>
    <property type="match status" value="1"/>
</dbReference>
<dbReference type="RefSeq" id="WP_013898451.1">
    <property type="nucleotide sequence ID" value="NC_015676.1"/>
</dbReference>
<dbReference type="EMBL" id="CP002101">
    <property type="protein sequence ID" value="AEH61014.1"/>
    <property type="molecule type" value="Genomic_DNA"/>
</dbReference>
<dbReference type="GO" id="GO:0042254">
    <property type="term" value="P:ribosome biogenesis"/>
    <property type="evidence" value="ECO:0007669"/>
    <property type="project" value="InterPro"/>
</dbReference>
<reference evidence="1" key="1">
    <citation type="submission" date="2010-07" db="EMBL/GenBank/DDBJ databases">
        <title>The complete genome of Methanosalsum zhilinae DSM 4017.</title>
        <authorList>
            <consortium name="US DOE Joint Genome Institute (JGI-PGF)"/>
            <person name="Lucas S."/>
            <person name="Copeland A."/>
            <person name="Lapidus A."/>
            <person name="Glavina del Rio T."/>
            <person name="Dalin E."/>
            <person name="Tice H."/>
            <person name="Bruce D."/>
            <person name="Goodwin L."/>
            <person name="Pitluck S."/>
            <person name="Kyrpides N."/>
            <person name="Mavromatis K."/>
            <person name="Ovchinnikova G."/>
            <person name="Daligault H."/>
            <person name="Detter J.C."/>
            <person name="Han C."/>
            <person name="Tapia R."/>
            <person name="Larimer F."/>
            <person name="Land M."/>
            <person name="Hauser L."/>
            <person name="Markowitz V."/>
            <person name="Cheng J.-F."/>
            <person name="Hugenholtz P."/>
            <person name="Woyke T."/>
            <person name="Wu D."/>
            <person name="Spring S."/>
            <person name="Schueler E."/>
            <person name="Brambilla E."/>
            <person name="Klenk H.-P."/>
            <person name="Eisen J.A."/>
        </authorList>
    </citation>
    <scope>NUCLEOTIDE SEQUENCE</scope>
    <source>
        <strain evidence="1">DSM 4017</strain>
    </source>
</reference>
<dbReference type="HOGENOM" id="CLU_165884_3_0_2"/>
<dbReference type="STRING" id="679901.Mzhil_1158"/>
<dbReference type="AlphaFoldDB" id="F7XMB6"/>
<proteinExistence type="predicted"/>
<keyword evidence="2" id="KW-1185">Reference proteome</keyword>
<gene>
    <name evidence="1" type="ordered locus">Mzhil_1158</name>
</gene>
<evidence type="ECO:0000313" key="2">
    <source>
        <dbReference type="Proteomes" id="UP000006622"/>
    </source>
</evidence>
<name>F7XMB6_METZD</name>
<sequence>MRRLGKVLHLTSQQNIIVRGKAQEDSVKTSDLPKINSVVVDKSVEKIGKINNVFGPINNPYYSVKPLKGLNVAQLKLLVNERVYVQ</sequence>